<dbReference type="RefSeq" id="WP_379904216.1">
    <property type="nucleotide sequence ID" value="NZ_JBHRTR010000034.1"/>
</dbReference>
<reference evidence="2" key="1">
    <citation type="journal article" date="2019" name="Int. J. Syst. Evol. Microbiol.">
        <title>The Global Catalogue of Microorganisms (GCM) 10K type strain sequencing project: providing services to taxonomists for standard genome sequencing and annotation.</title>
        <authorList>
            <consortium name="The Broad Institute Genomics Platform"/>
            <consortium name="The Broad Institute Genome Sequencing Center for Infectious Disease"/>
            <person name="Wu L."/>
            <person name="Ma J."/>
        </authorList>
    </citation>
    <scope>NUCLEOTIDE SEQUENCE [LARGE SCALE GENOMIC DNA]</scope>
    <source>
        <strain evidence="2">KCTC 42964</strain>
    </source>
</reference>
<name>A0ABV7L4Y6_9PROT</name>
<dbReference type="EMBL" id="JBHRTR010000034">
    <property type="protein sequence ID" value="MFC3229736.1"/>
    <property type="molecule type" value="Genomic_DNA"/>
</dbReference>
<organism evidence="1 2">
    <name type="scientific">Marinibaculum pumilum</name>
    <dbReference type="NCBI Taxonomy" id="1766165"/>
    <lineage>
        <taxon>Bacteria</taxon>
        <taxon>Pseudomonadati</taxon>
        <taxon>Pseudomonadota</taxon>
        <taxon>Alphaproteobacteria</taxon>
        <taxon>Rhodospirillales</taxon>
        <taxon>Rhodospirillaceae</taxon>
        <taxon>Marinibaculum</taxon>
    </lineage>
</organism>
<evidence type="ECO:0000313" key="2">
    <source>
        <dbReference type="Proteomes" id="UP001595528"/>
    </source>
</evidence>
<protein>
    <submittedName>
        <fullName evidence="1">PAS domain-containing protein</fullName>
    </submittedName>
</protein>
<evidence type="ECO:0000313" key="1">
    <source>
        <dbReference type="EMBL" id="MFC3229736.1"/>
    </source>
</evidence>
<comment type="caution">
    <text evidence="1">The sequence shown here is derived from an EMBL/GenBank/DDBJ whole genome shotgun (WGS) entry which is preliminary data.</text>
</comment>
<keyword evidence="2" id="KW-1185">Reference proteome</keyword>
<sequence length="181" mass="20778">MAATTPNLAMRPQAGPELAVDPDLRLQHPRLVDLLAFWQGKCRDGWLPARADFRPDELVKHLPYLVLTEIRGDPLRMRYRLIGTAITKAMGRDRTGMDFHDLYPPKFLTPMKAGFRWLLENRRPLRGHGRIFQPDRRLYDFEILNLPLAADGEQVDMVLHELILSRADKPGGSAYRPRGTD</sequence>
<proteinExistence type="predicted"/>
<dbReference type="Pfam" id="PF07310">
    <property type="entry name" value="PAS_5"/>
    <property type="match status" value="1"/>
</dbReference>
<dbReference type="InterPro" id="IPR009922">
    <property type="entry name" value="DUF1457"/>
</dbReference>
<accession>A0ABV7L4Y6</accession>
<gene>
    <name evidence="1" type="ORF">ACFOGJ_20980</name>
</gene>
<dbReference type="Proteomes" id="UP001595528">
    <property type="component" value="Unassembled WGS sequence"/>
</dbReference>